<dbReference type="InterPro" id="IPR043129">
    <property type="entry name" value="ATPase_NBD"/>
</dbReference>
<dbReference type="InterPro" id="IPR018181">
    <property type="entry name" value="Heat_shock_70_CS"/>
</dbReference>
<feature type="region of interest" description="Disordered" evidence="6">
    <location>
        <begin position="1"/>
        <end position="22"/>
    </location>
</feature>
<dbReference type="AlphaFoldDB" id="A0A8C6MLS5"/>
<dbReference type="Ensembl" id="ENSNFUT00015036760.1">
    <property type="protein sequence ID" value="ENSNFUP00015035197.1"/>
    <property type="gene ID" value="ENSNFUG00015017117.1"/>
</dbReference>
<comment type="similarity">
    <text evidence="1 5">Belongs to the heat shock protein 70 family.</text>
</comment>
<dbReference type="GeneTree" id="ENSGT00940000154813"/>
<keyword evidence="4" id="KW-0346">Stress response</keyword>
<keyword evidence="3 5" id="KW-0067">ATP-binding</keyword>
<dbReference type="FunFam" id="3.30.30.30:FF:000001">
    <property type="entry name" value="heat shock 70 kDa protein-like"/>
    <property type="match status" value="1"/>
</dbReference>
<name>A0A8C6MLS5_NOTFU</name>
<dbReference type="PROSITE" id="PS00329">
    <property type="entry name" value="HSP70_2"/>
    <property type="match status" value="1"/>
</dbReference>
<dbReference type="InterPro" id="IPR029048">
    <property type="entry name" value="HSP70_C_sf"/>
</dbReference>
<dbReference type="Gene3D" id="3.30.420.40">
    <property type="match status" value="2"/>
</dbReference>
<dbReference type="Gene3D" id="2.60.34.10">
    <property type="entry name" value="Substrate Binding Domain Of DNAk, Chain A, domain 1"/>
    <property type="match status" value="1"/>
</dbReference>
<protein>
    <submittedName>
        <fullName evidence="7">Heat shock protein family A (Hsp70) member 2</fullName>
    </submittedName>
</protein>
<dbReference type="PROSITE" id="PS01036">
    <property type="entry name" value="HSP70_3"/>
    <property type="match status" value="1"/>
</dbReference>
<evidence type="ECO:0000256" key="3">
    <source>
        <dbReference type="ARBA" id="ARBA00022840"/>
    </source>
</evidence>
<dbReference type="FunFam" id="1.20.1270.10:FF:000010">
    <property type="entry name" value="Heat shock 70 kDa protein 2"/>
    <property type="match status" value="1"/>
</dbReference>
<dbReference type="KEGG" id="nfu:107373895"/>
<feature type="region of interest" description="Disordered" evidence="6">
    <location>
        <begin position="659"/>
        <end position="682"/>
    </location>
</feature>
<evidence type="ECO:0000313" key="7">
    <source>
        <dbReference type="Ensembl" id="ENSNFUP00015035197.1"/>
    </source>
</evidence>
<dbReference type="SUPFAM" id="SSF100934">
    <property type="entry name" value="Heat shock protein 70kD (HSP70), C-terminal subdomain"/>
    <property type="match status" value="1"/>
</dbReference>
<dbReference type="Proteomes" id="UP000694548">
    <property type="component" value="Unassembled WGS sequence"/>
</dbReference>
<dbReference type="Gene3D" id="1.20.1270.10">
    <property type="match status" value="1"/>
</dbReference>
<proteinExistence type="inferred from homology"/>
<dbReference type="FunFam" id="3.30.420.40:FF:000135">
    <property type="entry name" value="Heat shock cognate 71 kDa protein"/>
    <property type="match status" value="1"/>
</dbReference>
<reference evidence="7" key="1">
    <citation type="submission" date="2025-08" db="UniProtKB">
        <authorList>
            <consortium name="Ensembl"/>
        </authorList>
    </citation>
    <scope>IDENTIFICATION</scope>
</reference>
<dbReference type="FunFam" id="2.60.34.10:FF:000002">
    <property type="entry name" value="Heat shock 70 kDa"/>
    <property type="match status" value="1"/>
</dbReference>
<dbReference type="PROSITE" id="PS00297">
    <property type="entry name" value="HSP70_1"/>
    <property type="match status" value="1"/>
</dbReference>
<dbReference type="FunFam" id="3.90.640.10:FF:000134">
    <property type="entry name" value="Heat shock cognate 71 kDa protein"/>
    <property type="match status" value="1"/>
</dbReference>
<dbReference type="InterPro" id="IPR029047">
    <property type="entry name" value="HSP70_peptide-bd_sf"/>
</dbReference>
<dbReference type="InterPro" id="IPR013126">
    <property type="entry name" value="Hsp_70_fam"/>
</dbReference>
<dbReference type="Pfam" id="PF00012">
    <property type="entry name" value="HSP70"/>
    <property type="match status" value="1"/>
</dbReference>
<evidence type="ECO:0000313" key="8">
    <source>
        <dbReference type="Proteomes" id="UP000694548"/>
    </source>
</evidence>
<evidence type="ECO:0000256" key="1">
    <source>
        <dbReference type="ARBA" id="ARBA00007381"/>
    </source>
</evidence>
<dbReference type="FunFam" id="3.30.420.40:FF:000026">
    <property type="entry name" value="Heat shock protein 70"/>
    <property type="match status" value="1"/>
</dbReference>
<organism evidence="7 8">
    <name type="scientific">Nothobranchius furzeri</name>
    <name type="common">Turquoise killifish</name>
    <dbReference type="NCBI Taxonomy" id="105023"/>
    <lineage>
        <taxon>Eukaryota</taxon>
        <taxon>Metazoa</taxon>
        <taxon>Chordata</taxon>
        <taxon>Craniata</taxon>
        <taxon>Vertebrata</taxon>
        <taxon>Euteleostomi</taxon>
        <taxon>Actinopterygii</taxon>
        <taxon>Neopterygii</taxon>
        <taxon>Teleostei</taxon>
        <taxon>Neoteleostei</taxon>
        <taxon>Acanthomorphata</taxon>
        <taxon>Ovalentaria</taxon>
        <taxon>Atherinomorphae</taxon>
        <taxon>Cyprinodontiformes</taxon>
        <taxon>Nothobranchiidae</taxon>
        <taxon>Nothobranchius</taxon>
    </lineage>
</organism>
<evidence type="ECO:0000256" key="2">
    <source>
        <dbReference type="ARBA" id="ARBA00022741"/>
    </source>
</evidence>
<dbReference type="PRINTS" id="PR00301">
    <property type="entry name" value="HEATSHOCK70"/>
</dbReference>
<dbReference type="OrthoDB" id="8420228at2759"/>
<dbReference type="GO" id="GO:0140662">
    <property type="term" value="F:ATP-dependent protein folding chaperone"/>
    <property type="evidence" value="ECO:0007669"/>
    <property type="project" value="InterPro"/>
</dbReference>
<dbReference type="GO" id="GO:0005524">
    <property type="term" value="F:ATP binding"/>
    <property type="evidence" value="ECO:0007669"/>
    <property type="project" value="UniProtKB-KW"/>
</dbReference>
<dbReference type="CDD" id="cd10233">
    <property type="entry name" value="ASKHA_NBD_HSP70_HSPA1"/>
    <property type="match status" value="1"/>
</dbReference>
<dbReference type="Gene3D" id="3.90.640.10">
    <property type="entry name" value="Actin, Chain A, domain 4"/>
    <property type="match status" value="1"/>
</dbReference>
<keyword evidence="8" id="KW-1185">Reference proteome</keyword>
<keyword evidence="2 5" id="KW-0547">Nucleotide-binding</keyword>
<dbReference type="NCBIfam" id="NF001413">
    <property type="entry name" value="PRK00290.1"/>
    <property type="match status" value="1"/>
</dbReference>
<evidence type="ECO:0000256" key="4">
    <source>
        <dbReference type="ARBA" id="ARBA00023016"/>
    </source>
</evidence>
<dbReference type="OMA" id="GANDGMP"/>
<dbReference type="PANTHER" id="PTHR19375">
    <property type="entry name" value="HEAT SHOCK PROTEIN 70KDA"/>
    <property type="match status" value="1"/>
</dbReference>
<dbReference type="SUPFAM" id="SSF53067">
    <property type="entry name" value="Actin-like ATPase domain"/>
    <property type="match status" value="2"/>
</dbReference>
<gene>
    <name evidence="7" type="primary">HSPA2</name>
</gene>
<evidence type="ECO:0000256" key="6">
    <source>
        <dbReference type="SAM" id="MobiDB-lite"/>
    </source>
</evidence>
<dbReference type="Gene3D" id="3.30.30.30">
    <property type="match status" value="1"/>
</dbReference>
<accession>A0A8C6MLS5</accession>
<dbReference type="SUPFAM" id="SSF100920">
    <property type="entry name" value="Heat shock protein 70kD (HSP70), peptide-binding domain"/>
    <property type="match status" value="1"/>
</dbReference>
<dbReference type="FunFam" id="3.30.420.40:FF:000172">
    <property type="entry name" value="Heat shock 70 kDa protein"/>
    <property type="match status" value="1"/>
</dbReference>
<sequence>MKAAEAEPNTDSDSQRSGPAAESHSFNDILFFNLQTQSEVAKMCAAKNVAIGIDLGTTYSCVGVFQHGKVEIIANDQGNRTTPSYVAFTDTERLIGDAAKNQVALNPSNTVFDAKRLIGRRFDDSVVQADMKHWPFKVVSDGGKPKIQVEYKGENKTFSPEEISSMVLVKMKEIAEAYLGHKVSKAVITVPAYFNDSQRQATKDAGVIAGLNVLRIINEPTAAAIAYGLDKKGRSGERNVLIFDLGGGTFDVSILTIDDGIFEVKATAGDTHLGGEDFDNRMVNHFVEEFKRKHKKDISHNKRALRRLRTACERAKRTLSSSSQASIEIDSLFEGIDFYTSITRARFEELCSDLFRGTLEPVEKALKDAKMDKGQIHDVVLVGGSTRIPKIQKLLQDFFNGRELNKSINPDEAVAYGAAVQAAILTGDTSGNVQDLLLLDVAPLSLGIETAGGVMTSLIKRNTTIPAKQTQVFTTYADNQPGVLIQVYEGERAMTKDNNLLGKFELSGIPPAPRGVPQIEVTFDIDANGILNVSAVDKSTGKENKITITNDKGRLSKEEIEKMVQDADKYKAEDEQQREKIAAKNSLESYAFNVKSSVEDEKLMDKISDQDKKKVTEKCQETIAWLENNQLAEKDEYQHKQKELENVCNPIIRKLYQGGMPTGSCGEQARGGTQGPTIEEVD</sequence>
<reference evidence="7" key="2">
    <citation type="submission" date="2025-09" db="UniProtKB">
        <authorList>
            <consortium name="Ensembl"/>
        </authorList>
    </citation>
    <scope>IDENTIFICATION</scope>
</reference>
<evidence type="ECO:0000256" key="5">
    <source>
        <dbReference type="RuleBase" id="RU003322"/>
    </source>
</evidence>